<feature type="domain" description="F-box" evidence="2">
    <location>
        <begin position="6"/>
        <end position="34"/>
    </location>
</feature>
<dbReference type="InterPro" id="IPR001810">
    <property type="entry name" value="F-box_dom"/>
</dbReference>
<dbReference type="CDD" id="cd09917">
    <property type="entry name" value="F-box_SF"/>
    <property type="match status" value="1"/>
</dbReference>
<evidence type="ECO:0000259" key="2">
    <source>
        <dbReference type="Pfam" id="PF00646"/>
    </source>
</evidence>
<evidence type="ECO:0000313" key="3">
    <source>
        <dbReference type="EMBL" id="GLB39748.1"/>
    </source>
</evidence>
<keyword evidence="1" id="KW-1133">Transmembrane helix</keyword>
<comment type="caution">
    <text evidence="3">The sequence shown here is derived from an EMBL/GenBank/DDBJ whole genome shotgun (WGS) entry which is preliminary data.</text>
</comment>
<feature type="transmembrane region" description="Helical" evidence="1">
    <location>
        <begin position="440"/>
        <end position="467"/>
    </location>
</feature>
<keyword evidence="1" id="KW-0472">Membrane</keyword>
<dbReference type="EMBL" id="BRPK01000007">
    <property type="protein sequence ID" value="GLB39748.1"/>
    <property type="molecule type" value="Genomic_DNA"/>
</dbReference>
<dbReference type="OrthoDB" id="3005567at2759"/>
<proteinExistence type="predicted"/>
<dbReference type="Gene3D" id="3.80.10.10">
    <property type="entry name" value="Ribonuclease Inhibitor"/>
    <property type="match status" value="1"/>
</dbReference>
<organism evidence="3 4">
    <name type="scientific">Lyophyllum shimeji</name>
    <name type="common">Hon-shimeji</name>
    <name type="synonym">Tricholoma shimeji</name>
    <dbReference type="NCBI Taxonomy" id="47721"/>
    <lineage>
        <taxon>Eukaryota</taxon>
        <taxon>Fungi</taxon>
        <taxon>Dikarya</taxon>
        <taxon>Basidiomycota</taxon>
        <taxon>Agaricomycotina</taxon>
        <taxon>Agaricomycetes</taxon>
        <taxon>Agaricomycetidae</taxon>
        <taxon>Agaricales</taxon>
        <taxon>Tricholomatineae</taxon>
        <taxon>Lyophyllaceae</taxon>
        <taxon>Lyophyllum</taxon>
    </lineage>
</organism>
<dbReference type="InterPro" id="IPR032675">
    <property type="entry name" value="LRR_dom_sf"/>
</dbReference>
<accession>A0A9P3PPM3</accession>
<dbReference type="SUPFAM" id="SSF52047">
    <property type="entry name" value="RNI-like"/>
    <property type="match status" value="1"/>
</dbReference>
<evidence type="ECO:0000256" key="1">
    <source>
        <dbReference type="SAM" id="Phobius"/>
    </source>
</evidence>
<keyword evidence="4" id="KW-1185">Reference proteome</keyword>
<keyword evidence="1" id="KW-0812">Transmembrane</keyword>
<reference evidence="3" key="1">
    <citation type="submission" date="2022-07" db="EMBL/GenBank/DDBJ databases">
        <title>The genome of Lyophyllum shimeji provides insight into the initial evolution of ectomycorrhizal fungal genome.</title>
        <authorList>
            <person name="Kobayashi Y."/>
            <person name="Shibata T."/>
            <person name="Hirakawa H."/>
            <person name="Shigenobu S."/>
            <person name="Nishiyama T."/>
            <person name="Yamada A."/>
            <person name="Hasebe M."/>
            <person name="Kawaguchi M."/>
        </authorList>
    </citation>
    <scope>NUCLEOTIDE SEQUENCE</scope>
    <source>
        <strain evidence="3">AT787</strain>
    </source>
</reference>
<dbReference type="AlphaFoldDB" id="A0A9P3PPM3"/>
<gene>
    <name evidence="3" type="ORF">LshimejAT787_0702580</name>
</gene>
<name>A0A9P3PPM3_LYOSH</name>
<sequence>MVSADSLNLDVLELIFAHLSGNDLPAVALVSKSFLAGVIPRLYRTLSFRIHHAKRYSKASTSFATILAHPDLAVHVQHIDIRYAPIYHDRPHPDFIRECTRTLELCDNLKSFVYTPSATQAILPMLQGKDRLRDIRINARFSTSQSATLAKLGKIERLTLEYGTWEVMDVLPRWTESIGRSLTSLTLYMSTSLNSAVLETALSHLPRLLALHIIGCPNVDHAKVLKLISHTPLLESLALNITEAAQPPELPSSSSLGHLRHLALEARSGMTANPASPATLLSILTHVKSSFPTLTSAALKIPDFKPEASHAVIKKLLVNHAATLQKLFFVDSIVEMRSIMEICAKSHQLEMLSLPLPMKEIMTFGAAISESKSLRTIIDSDAHVTHGPQPSLNAETVQSMMHGVRTLNRIVSDRRVWTALALAAFAILFAPTLETTPSTLIVVIHSCVASSILLTIYVAIATVLVMASPAPTVLHYSADYKNFRTGDVHLQEISDANIEYEGDAPQRVHKTRGDVCNGDMTHRRMASLQWRDSGHFLDWRAKVLPPVVDQISDLAGLAIVHMVVLLGPCSRCLNLFEK</sequence>
<feature type="transmembrane region" description="Helical" evidence="1">
    <location>
        <begin position="416"/>
        <end position="433"/>
    </location>
</feature>
<dbReference type="Proteomes" id="UP001063166">
    <property type="component" value="Unassembled WGS sequence"/>
</dbReference>
<protein>
    <recommendedName>
        <fullName evidence="2">F-box domain-containing protein</fullName>
    </recommendedName>
</protein>
<evidence type="ECO:0000313" key="4">
    <source>
        <dbReference type="Proteomes" id="UP001063166"/>
    </source>
</evidence>
<dbReference type="Pfam" id="PF00646">
    <property type="entry name" value="F-box"/>
    <property type="match status" value="1"/>
</dbReference>